<sequence>MRGQRIDCTFEDWPLLACCRGNSLLDRSVVCLPFAQKAAPNLDSESRLAPGAASPHCSEHSTRSEAALPSRSKVANATSDSPYSERKSTVTDTSFQSFHNSSIGPSSIDLHAHPNELKPNASVSLHRGDLHSDGSSAWPACDLRLISDPEQPASSKGDASVIFKG</sequence>
<proteinExistence type="predicted"/>
<gene>
    <name evidence="2" type="ORF">PXEA_LOCUS11953</name>
</gene>
<feature type="region of interest" description="Disordered" evidence="1">
    <location>
        <begin position="45"/>
        <end position="134"/>
    </location>
</feature>
<comment type="caution">
    <text evidence="2">The sequence shown here is derived from an EMBL/GenBank/DDBJ whole genome shotgun (WGS) entry which is preliminary data.</text>
</comment>
<accession>A0A3S4ZS79</accession>
<feature type="compositionally biased region" description="Polar residues" evidence="1">
    <location>
        <begin position="90"/>
        <end position="105"/>
    </location>
</feature>
<feature type="compositionally biased region" description="Polar residues" evidence="1">
    <location>
        <begin position="73"/>
        <end position="82"/>
    </location>
</feature>
<reference evidence="2" key="1">
    <citation type="submission" date="2018-11" db="EMBL/GenBank/DDBJ databases">
        <authorList>
            <consortium name="Pathogen Informatics"/>
        </authorList>
    </citation>
    <scope>NUCLEOTIDE SEQUENCE</scope>
</reference>
<keyword evidence="3" id="KW-1185">Reference proteome</keyword>
<protein>
    <submittedName>
        <fullName evidence="2">Uncharacterized protein</fullName>
    </submittedName>
</protein>
<dbReference type="Proteomes" id="UP000784294">
    <property type="component" value="Unassembled WGS sequence"/>
</dbReference>
<evidence type="ECO:0000313" key="3">
    <source>
        <dbReference type="Proteomes" id="UP000784294"/>
    </source>
</evidence>
<evidence type="ECO:0000256" key="1">
    <source>
        <dbReference type="SAM" id="MobiDB-lite"/>
    </source>
</evidence>
<name>A0A3S4ZS79_9PLAT</name>
<dbReference type="AlphaFoldDB" id="A0A3S4ZS79"/>
<dbReference type="EMBL" id="CAAALY010037345">
    <property type="protein sequence ID" value="VEL18513.1"/>
    <property type="molecule type" value="Genomic_DNA"/>
</dbReference>
<evidence type="ECO:0000313" key="2">
    <source>
        <dbReference type="EMBL" id="VEL18513.1"/>
    </source>
</evidence>
<organism evidence="2 3">
    <name type="scientific">Protopolystoma xenopodis</name>
    <dbReference type="NCBI Taxonomy" id="117903"/>
    <lineage>
        <taxon>Eukaryota</taxon>
        <taxon>Metazoa</taxon>
        <taxon>Spiralia</taxon>
        <taxon>Lophotrochozoa</taxon>
        <taxon>Platyhelminthes</taxon>
        <taxon>Monogenea</taxon>
        <taxon>Polyopisthocotylea</taxon>
        <taxon>Polystomatidea</taxon>
        <taxon>Polystomatidae</taxon>
        <taxon>Protopolystoma</taxon>
    </lineage>
</organism>